<evidence type="ECO:0000313" key="2">
    <source>
        <dbReference type="Proteomes" id="UP000078200"/>
    </source>
</evidence>
<dbReference type="Gene3D" id="3.30.830.10">
    <property type="entry name" value="Metalloenzyme, LuxS/M16 peptidase-like"/>
    <property type="match status" value="2"/>
</dbReference>
<dbReference type="STRING" id="7395.A0A1A9UN62"/>
<evidence type="ECO:0000313" key="1">
    <source>
        <dbReference type="EnsemblMetazoa" id="GAUT010084-PA"/>
    </source>
</evidence>
<organism evidence="1 2">
    <name type="scientific">Glossina austeni</name>
    <name type="common">Savannah tsetse fly</name>
    <dbReference type="NCBI Taxonomy" id="7395"/>
    <lineage>
        <taxon>Eukaryota</taxon>
        <taxon>Metazoa</taxon>
        <taxon>Ecdysozoa</taxon>
        <taxon>Arthropoda</taxon>
        <taxon>Hexapoda</taxon>
        <taxon>Insecta</taxon>
        <taxon>Pterygota</taxon>
        <taxon>Neoptera</taxon>
        <taxon>Endopterygota</taxon>
        <taxon>Diptera</taxon>
        <taxon>Brachycera</taxon>
        <taxon>Muscomorpha</taxon>
        <taxon>Hippoboscoidea</taxon>
        <taxon>Glossinidae</taxon>
        <taxon>Glossina</taxon>
    </lineage>
</organism>
<dbReference type="GO" id="GO:0046872">
    <property type="term" value="F:metal ion binding"/>
    <property type="evidence" value="ECO:0007669"/>
    <property type="project" value="InterPro"/>
</dbReference>
<name>A0A1A9UN62_GLOAU</name>
<accession>A0A1A9UN62</accession>
<reference evidence="1" key="1">
    <citation type="submission" date="2020-05" db="UniProtKB">
        <authorList>
            <consortium name="EnsemblMetazoa"/>
        </authorList>
    </citation>
    <scope>IDENTIFICATION</scope>
    <source>
        <strain evidence="1">TTRI</strain>
    </source>
</reference>
<proteinExistence type="predicted"/>
<dbReference type="VEuPathDB" id="VectorBase:GAUT010084"/>
<dbReference type="Proteomes" id="UP000078200">
    <property type="component" value="Unassembled WGS sequence"/>
</dbReference>
<keyword evidence="2" id="KW-1185">Reference proteome</keyword>
<dbReference type="AlphaFoldDB" id="A0A1A9UN62"/>
<protein>
    <submittedName>
        <fullName evidence="1">Uncharacterized protein</fullName>
    </submittedName>
</protein>
<dbReference type="SUPFAM" id="SSF63411">
    <property type="entry name" value="LuxS/MPP-like metallohydrolase"/>
    <property type="match status" value="1"/>
</dbReference>
<dbReference type="EnsemblMetazoa" id="GAUT010084-RA">
    <property type="protein sequence ID" value="GAUT010084-PA"/>
    <property type="gene ID" value="GAUT010084"/>
</dbReference>
<sequence>MFRYFKRSKAIYKKCSVIIDKLLPIPQLTLCKFLNIIIGDNWLGKLAPCRFTGWEVRVRNDSLPLAHVAIAAAGCGWTDAWGGSQGSGVNTTTNIGIGKYMRLCATMTEAEVDRAKNLLKANTLLQLDGTIFICGDMHFLLRFWVAGYRNL</sequence>
<dbReference type="InterPro" id="IPR011249">
    <property type="entry name" value="Metalloenz_LuxS/M16"/>
</dbReference>